<dbReference type="InterPro" id="IPR025555">
    <property type="entry name" value="YppG"/>
</dbReference>
<feature type="region of interest" description="Disordered" evidence="1">
    <location>
        <begin position="1"/>
        <end position="63"/>
    </location>
</feature>
<dbReference type="Proteomes" id="UP001203665">
    <property type="component" value="Unassembled WGS sequence"/>
</dbReference>
<keyword evidence="3" id="KW-1185">Reference proteome</keyword>
<reference evidence="2" key="1">
    <citation type="submission" date="2022-06" db="EMBL/GenBank/DDBJ databases">
        <title>Alkalicoccobacillus porphyridii sp. nov., isolated from a marine red alga, Porphyridium purpureum and reclassification of Shouchella plakortidis and Shouchella gibsonii as Alkalicoccobacillus plakortidis comb. nov. and Alkalicoccobacillus gibsonii comb. nov.</title>
        <authorList>
            <person name="Kim K.H."/>
            <person name="Lee J.K."/>
            <person name="Han D.M."/>
            <person name="Baek J.H."/>
            <person name="Jeon C.O."/>
        </authorList>
    </citation>
    <scope>NUCLEOTIDE SEQUENCE</scope>
    <source>
        <strain evidence="2">DSM 19153</strain>
    </source>
</reference>
<accession>A0ABT0XFR5</accession>
<organism evidence="2 3">
    <name type="scientific">Alkalicoccobacillus plakortidis</name>
    <dbReference type="NCBI Taxonomy" id="444060"/>
    <lineage>
        <taxon>Bacteria</taxon>
        <taxon>Bacillati</taxon>
        <taxon>Bacillota</taxon>
        <taxon>Bacilli</taxon>
        <taxon>Bacillales</taxon>
        <taxon>Bacillaceae</taxon>
        <taxon>Alkalicoccobacillus</taxon>
    </lineage>
</organism>
<dbReference type="RefSeq" id="WP_251604596.1">
    <property type="nucleotide sequence ID" value="NZ_JAMQJY010000001.1"/>
</dbReference>
<evidence type="ECO:0000313" key="2">
    <source>
        <dbReference type="EMBL" id="MCM2674625.1"/>
    </source>
</evidence>
<proteinExistence type="predicted"/>
<comment type="caution">
    <text evidence="2">The sequence shown here is derived from an EMBL/GenBank/DDBJ whole genome shotgun (WGS) entry which is preliminary data.</text>
</comment>
<evidence type="ECO:0000313" key="3">
    <source>
        <dbReference type="Proteomes" id="UP001203665"/>
    </source>
</evidence>
<gene>
    <name evidence="2" type="ORF">NDM98_03270</name>
</gene>
<dbReference type="Pfam" id="PF14179">
    <property type="entry name" value="YppG"/>
    <property type="match status" value="1"/>
</dbReference>
<name>A0ABT0XFR5_9BACI</name>
<dbReference type="EMBL" id="JAMQJY010000001">
    <property type="protein sequence ID" value="MCM2674625.1"/>
    <property type="molecule type" value="Genomic_DNA"/>
</dbReference>
<evidence type="ECO:0000256" key="1">
    <source>
        <dbReference type="SAM" id="MobiDB-lite"/>
    </source>
</evidence>
<sequence>MLHQNHDRRNPHHNWPNQGRQPYYHQGHGPVPPRRMRGGAGRPQPSSPSVSRTGFIKKAFTSEDGKFDVSRTAQTVDQVIKTVQQVSPYVRKVGSFFIR</sequence>
<protein>
    <submittedName>
        <fullName evidence="2">YppG family protein</fullName>
    </submittedName>
</protein>